<proteinExistence type="predicted"/>
<gene>
    <name evidence="1" type="ORF">FHS27_005253</name>
</gene>
<dbReference type="AlphaFoldDB" id="A0A7W5E4F4"/>
<organism evidence="1 2">
    <name type="scientific">Aporhodopirellula rubra</name>
    <dbReference type="NCBI Taxonomy" id="980271"/>
    <lineage>
        <taxon>Bacteria</taxon>
        <taxon>Pseudomonadati</taxon>
        <taxon>Planctomycetota</taxon>
        <taxon>Planctomycetia</taxon>
        <taxon>Pirellulales</taxon>
        <taxon>Pirellulaceae</taxon>
        <taxon>Aporhodopirellula</taxon>
    </lineage>
</organism>
<dbReference type="Gene3D" id="3.40.50.150">
    <property type="entry name" value="Vaccinia Virus protein VP39"/>
    <property type="match status" value="1"/>
</dbReference>
<reference evidence="1 2" key="1">
    <citation type="submission" date="2020-08" db="EMBL/GenBank/DDBJ databases">
        <title>Genomic Encyclopedia of Type Strains, Phase III (KMG-III): the genomes of soil and plant-associated and newly described type strains.</title>
        <authorList>
            <person name="Whitman W."/>
        </authorList>
    </citation>
    <scope>NUCLEOTIDE SEQUENCE [LARGE SCALE GENOMIC DNA]</scope>
    <source>
        <strain evidence="1 2">CECT 8075</strain>
    </source>
</reference>
<evidence type="ECO:0000313" key="2">
    <source>
        <dbReference type="Proteomes" id="UP000536179"/>
    </source>
</evidence>
<keyword evidence="2" id="KW-1185">Reference proteome</keyword>
<dbReference type="RefSeq" id="WP_184308029.1">
    <property type="nucleotide sequence ID" value="NZ_JACHXU010000023.1"/>
</dbReference>
<name>A0A7W5E4F4_9BACT</name>
<evidence type="ECO:0008006" key="3">
    <source>
        <dbReference type="Google" id="ProtNLM"/>
    </source>
</evidence>
<comment type="caution">
    <text evidence="1">The sequence shown here is derived from an EMBL/GenBank/DDBJ whole genome shotgun (WGS) entry which is preliminary data.</text>
</comment>
<dbReference type="SUPFAM" id="SSF53335">
    <property type="entry name" value="S-adenosyl-L-methionine-dependent methyltransferases"/>
    <property type="match status" value="1"/>
</dbReference>
<protein>
    <recommendedName>
        <fullName evidence="3">THUMP-like domain-containing protein</fullName>
    </recommendedName>
</protein>
<accession>A0A7W5E4F4</accession>
<dbReference type="InterPro" id="IPR029063">
    <property type="entry name" value="SAM-dependent_MTases_sf"/>
</dbReference>
<sequence>MSVNSFHHRILGAITPELHARLNELSNDPGSKSNQDAFTSAQRAVLVDIASLQVKAKRTFGAAANPEDAWWVTRRGLQQSTHYRVAALKASWMGDHPVADLCCGLGSDLIAFARRGQTVGVDIDTDVLSFTLSNLHAAGTTAELRELDVTQTRPSDLFGDSELLHIDPDRRADGQRHTDADNLVPSWERVCELMDATRGGLVKLAPATQLSDVQSVGLHRTWISTSGSVREQTAIYGDTLDNVWLTEQGLRAGERSAITIRDGVPHAYTEPTSGELPDNAPEKGVGEWIVDPDAAIRAAGLTESFARAIGARTIGSASGFLTCDSLDALQPWASMAMVARVIEVVGCDDRKLRRCFRARKAYPDLIKVRGSDLDPTQLGRKMKSCGDAPLGLWIGRDGKRTYAAITEPI</sequence>
<dbReference type="Proteomes" id="UP000536179">
    <property type="component" value="Unassembled WGS sequence"/>
</dbReference>
<evidence type="ECO:0000313" key="1">
    <source>
        <dbReference type="EMBL" id="MBB3209413.1"/>
    </source>
</evidence>
<dbReference type="EMBL" id="JACHXU010000023">
    <property type="protein sequence ID" value="MBB3209413.1"/>
    <property type="molecule type" value="Genomic_DNA"/>
</dbReference>